<comment type="subcellular location">
    <subcellularLocation>
        <location evidence="1">Membrane</location>
        <topology evidence="1">Multi-pass membrane protein</topology>
    </subcellularLocation>
</comment>
<dbReference type="InterPro" id="IPR022340">
    <property type="entry name" value="GPCR_GCR1_put"/>
</dbReference>
<evidence type="ECO:0000256" key="4">
    <source>
        <dbReference type="ARBA" id="ARBA00023040"/>
    </source>
</evidence>
<dbReference type="SUPFAM" id="SSF81321">
    <property type="entry name" value="Family A G protein-coupled receptor-like"/>
    <property type="match status" value="1"/>
</dbReference>
<feature type="transmembrane region" description="Helical" evidence="9">
    <location>
        <begin position="422"/>
        <end position="447"/>
    </location>
</feature>
<evidence type="ECO:0000256" key="2">
    <source>
        <dbReference type="ARBA" id="ARBA00022692"/>
    </source>
</evidence>
<dbReference type="PROSITE" id="PS50261">
    <property type="entry name" value="G_PROTEIN_RECEP_F2_4"/>
    <property type="match status" value="1"/>
</dbReference>
<feature type="transmembrane region" description="Helical" evidence="9">
    <location>
        <begin position="383"/>
        <end position="402"/>
    </location>
</feature>
<dbReference type="GO" id="GO:0007189">
    <property type="term" value="P:adenylate cyclase-activating G protein-coupled receptor signaling pathway"/>
    <property type="evidence" value="ECO:0007669"/>
    <property type="project" value="TreeGrafter"/>
</dbReference>
<evidence type="ECO:0000313" key="12">
    <source>
        <dbReference type="Proteomes" id="UP000078237"/>
    </source>
</evidence>
<keyword evidence="6" id="KW-0675">Receptor</keyword>
<dbReference type="EMBL" id="LCTW02000326">
    <property type="protein sequence ID" value="KXX74721.1"/>
    <property type="molecule type" value="Genomic_DNA"/>
</dbReference>
<feature type="transmembrane region" description="Helical" evidence="9">
    <location>
        <begin position="106"/>
        <end position="123"/>
    </location>
</feature>
<feature type="region of interest" description="Disordered" evidence="8">
    <location>
        <begin position="257"/>
        <end position="308"/>
    </location>
</feature>
<dbReference type="PANTHER" id="PTHR23112">
    <property type="entry name" value="G PROTEIN-COUPLED RECEPTOR 157-RELATED"/>
    <property type="match status" value="1"/>
</dbReference>
<reference evidence="11 12" key="1">
    <citation type="journal article" date="2016" name="Genome Announc.">
        <title>Genome Sequence of Madurella mycetomatis mm55, Isolated from a Human Mycetoma Case in Sudan.</title>
        <authorList>
            <person name="Smit S."/>
            <person name="Derks M.F."/>
            <person name="Bervoets S."/>
            <person name="Fahal A."/>
            <person name="van Leeuwen W."/>
            <person name="van Belkum A."/>
            <person name="van de Sande W.W."/>
        </authorList>
    </citation>
    <scope>NUCLEOTIDE SEQUENCE [LARGE SCALE GENOMIC DNA]</scope>
    <source>
        <strain evidence="12">mm55</strain>
    </source>
</reference>
<comment type="caution">
    <text evidence="11">The sequence shown here is derived from an EMBL/GenBank/DDBJ whole genome shotgun (WGS) entry which is preliminary data.</text>
</comment>
<keyword evidence="3 9" id="KW-1133">Transmembrane helix</keyword>
<feature type="compositionally biased region" description="Low complexity" evidence="8">
    <location>
        <begin position="264"/>
        <end position="281"/>
    </location>
</feature>
<dbReference type="GO" id="GO:0004930">
    <property type="term" value="F:G protein-coupled receptor activity"/>
    <property type="evidence" value="ECO:0007669"/>
    <property type="project" value="UniProtKB-KW"/>
</dbReference>
<dbReference type="PRINTS" id="PR02000">
    <property type="entry name" value="GCR1PLANT"/>
</dbReference>
<protein>
    <submittedName>
        <fullName evidence="11">Cyclic AMP receptor-like protein A</fullName>
    </submittedName>
</protein>
<feature type="transmembrane region" description="Helical" evidence="9">
    <location>
        <begin position="30"/>
        <end position="49"/>
    </location>
</feature>
<feature type="transmembrane region" description="Helical" evidence="9">
    <location>
        <begin position="130"/>
        <end position="152"/>
    </location>
</feature>
<dbReference type="InterPro" id="IPR017981">
    <property type="entry name" value="GPCR_2-like_7TM"/>
</dbReference>
<evidence type="ECO:0000256" key="5">
    <source>
        <dbReference type="ARBA" id="ARBA00023136"/>
    </source>
</evidence>
<dbReference type="VEuPathDB" id="FungiDB:MMYC01_208185"/>
<evidence type="ECO:0000256" key="1">
    <source>
        <dbReference type="ARBA" id="ARBA00004141"/>
    </source>
</evidence>
<dbReference type="STRING" id="100816.A0A175VU64"/>
<evidence type="ECO:0000256" key="3">
    <source>
        <dbReference type="ARBA" id="ARBA00022989"/>
    </source>
</evidence>
<dbReference type="PANTHER" id="PTHR23112:SF0">
    <property type="entry name" value="TRANSMEMBRANE PROTEIN 116"/>
    <property type="match status" value="1"/>
</dbReference>
<gene>
    <name evidence="11" type="ORF">MMYC01_208185</name>
</gene>
<keyword evidence="12" id="KW-1185">Reference proteome</keyword>
<name>A0A175VU64_9PEZI</name>
<dbReference type="OrthoDB" id="18453at2759"/>
<sequence>MDGLRIVPGESGYMNLTAAERDTIQHVERFGASISLVGVVFIFIAYCLFKKVRTIPNTFIFFASVANVGASIACLIGSAGILAGDSSALCQAQAFLLEMFMQSDPWWSFAMAVNVYMVFFMAYHPSYKHMWLYCLLCFGLPALPALICLFHAPNGERIYGNATLWCWIGDNYNQLRIFTYYLPIWMCTVLSAVIYVAVGYHVFHQRNQLRNLTLSNQAKDTSGTELGYSSEKLTVSLGKQGQQTSYGTVTTVVQVTTEPSNRHTQTTPPATPAASITPALPKLQPTAPLDSWVPHDVDDGGGDDDLEQRQIPAANNSNATSASTSHPKPFTTTIITTTSNSSSNNINNNNSVNRHPTNRTRSRASLWPRFAAKLAGLDPIKLAYLRTSFVFAISVLVTWTPSSINRVYALAYPARTSYALNLAGAVVLPLQGVWNAVIFAATSWGVLKEELWELRSRPGGLLQSVRSRWV</sequence>
<evidence type="ECO:0000256" key="8">
    <source>
        <dbReference type="SAM" id="MobiDB-lite"/>
    </source>
</evidence>
<dbReference type="Gene3D" id="1.20.1070.10">
    <property type="entry name" value="Rhodopsin 7-helix transmembrane proteins"/>
    <property type="match status" value="1"/>
</dbReference>
<accession>A0A175VU64</accession>
<feature type="region of interest" description="Disordered" evidence="8">
    <location>
        <begin position="337"/>
        <end position="360"/>
    </location>
</feature>
<organism evidence="11 12">
    <name type="scientific">Madurella mycetomatis</name>
    <dbReference type="NCBI Taxonomy" id="100816"/>
    <lineage>
        <taxon>Eukaryota</taxon>
        <taxon>Fungi</taxon>
        <taxon>Dikarya</taxon>
        <taxon>Ascomycota</taxon>
        <taxon>Pezizomycotina</taxon>
        <taxon>Sordariomycetes</taxon>
        <taxon>Sordariomycetidae</taxon>
        <taxon>Sordariales</taxon>
        <taxon>Sordariales incertae sedis</taxon>
        <taxon>Madurella</taxon>
    </lineage>
</organism>
<feature type="transmembrane region" description="Helical" evidence="9">
    <location>
        <begin position="61"/>
        <end position="83"/>
    </location>
</feature>
<evidence type="ECO:0000313" key="11">
    <source>
        <dbReference type="EMBL" id="KXX74721.1"/>
    </source>
</evidence>
<dbReference type="InterPro" id="IPR000832">
    <property type="entry name" value="GPCR_2_secretin-like"/>
</dbReference>
<feature type="domain" description="G-protein coupled receptors family 2 profile 2" evidence="10">
    <location>
        <begin position="24"/>
        <end position="207"/>
    </location>
</feature>
<keyword evidence="7" id="KW-0807">Transducer</keyword>
<feature type="transmembrane region" description="Helical" evidence="9">
    <location>
        <begin position="180"/>
        <end position="203"/>
    </location>
</feature>
<dbReference type="GO" id="GO:0005886">
    <property type="term" value="C:plasma membrane"/>
    <property type="evidence" value="ECO:0007669"/>
    <property type="project" value="TreeGrafter"/>
</dbReference>
<dbReference type="InterPro" id="IPR022343">
    <property type="entry name" value="GCR1-cAMP_receptor"/>
</dbReference>
<dbReference type="AlphaFoldDB" id="A0A175VU64"/>
<evidence type="ECO:0000256" key="9">
    <source>
        <dbReference type="SAM" id="Phobius"/>
    </source>
</evidence>
<evidence type="ECO:0000259" key="10">
    <source>
        <dbReference type="PROSITE" id="PS50261"/>
    </source>
</evidence>
<keyword evidence="5 9" id="KW-0472">Membrane</keyword>
<evidence type="ECO:0000256" key="6">
    <source>
        <dbReference type="ARBA" id="ARBA00023170"/>
    </source>
</evidence>
<keyword evidence="2 9" id="KW-0812">Transmembrane</keyword>
<dbReference type="PRINTS" id="PR02001">
    <property type="entry name" value="GCR1CAMPR"/>
</dbReference>
<dbReference type="GO" id="GO:0007166">
    <property type="term" value="P:cell surface receptor signaling pathway"/>
    <property type="evidence" value="ECO:0007669"/>
    <property type="project" value="InterPro"/>
</dbReference>
<keyword evidence="4" id="KW-0297">G-protein coupled receptor</keyword>
<evidence type="ECO:0000256" key="7">
    <source>
        <dbReference type="ARBA" id="ARBA00023224"/>
    </source>
</evidence>
<proteinExistence type="predicted"/>
<dbReference type="Proteomes" id="UP000078237">
    <property type="component" value="Unassembled WGS sequence"/>
</dbReference>
<dbReference type="Pfam" id="PF00002">
    <property type="entry name" value="7tm_2"/>
    <property type="match status" value="1"/>
</dbReference>
<feature type="compositionally biased region" description="Low complexity" evidence="8">
    <location>
        <begin position="337"/>
        <end position="351"/>
    </location>
</feature>